<name>B6IJ16_CAEBR</name>
<sequence length="50" mass="5991">MKKYGDIAPLIKARERTKRRAELEQTERLSEYLYRCCRVLKELVDCFPNG</sequence>
<protein>
    <submittedName>
        <fullName evidence="1">Protein CBG27718</fullName>
    </submittedName>
</protein>
<gene>
    <name evidence="1" type="ORF">CBG27718</name>
    <name evidence="1" type="ORF">CBG_27718</name>
</gene>
<dbReference type="RefSeq" id="XP_045099557.1">
    <property type="nucleotide sequence ID" value="XM_045239680.1"/>
</dbReference>
<dbReference type="CTD" id="68919167"/>
<organism evidence="1 2">
    <name type="scientific">Caenorhabditis briggsae</name>
    <dbReference type="NCBI Taxonomy" id="6238"/>
    <lineage>
        <taxon>Eukaryota</taxon>
        <taxon>Metazoa</taxon>
        <taxon>Ecdysozoa</taxon>
        <taxon>Nematoda</taxon>
        <taxon>Chromadorea</taxon>
        <taxon>Rhabditida</taxon>
        <taxon>Rhabditina</taxon>
        <taxon>Rhabditomorpha</taxon>
        <taxon>Rhabditoidea</taxon>
        <taxon>Rhabditidae</taxon>
        <taxon>Peloderinae</taxon>
        <taxon>Caenorhabditis</taxon>
    </lineage>
</organism>
<dbReference type="HOGENOM" id="CLU_3126355_0_0_1"/>
<evidence type="ECO:0000313" key="2">
    <source>
        <dbReference type="Proteomes" id="UP000008549"/>
    </source>
</evidence>
<dbReference type="AlphaFoldDB" id="B6IJ16"/>
<dbReference type="Proteomes" id="UP000008549">
    <property type="component" value="Unassembled WGS sequence"/>
</dbReference>
<dbReference type="KEGG" id="cbr:CBG_27718"/>
<reference evidence="1 2" key="2">
    <citation type="journal article" date="2011" name="PLoS Genet.">
        <title>Caenorhabditis briggsae recombinant inbred line genotypes reveal inter-strain incompatibility and the evolution of recombination.</title>
        <authorList>
            <person name="Ross J.A."/>
            <person name="Koboldt D.C."/>
            <person name="Staisch J.E."/>
            <person name="Chamberlin H.M."/>
            <person name="Gupta B.P."/>
            <person name="Miller R.D."/>
            <person name="Baird S.E."/>
            <person name="Haag E.S."/>
        </authorList>
    </citation>
    <scope>NUCLEOTIDE SEQUENCE [LARGE SCALE GENOMIC DNA]</scope>
    <source>
        <strain evidence="1 2">AF16</strain>
    </source>
</reference>
<reference evidence="1 2" key="1">
    <citation type="journal article" date="2003" name="PLoS Biol.">
        <title>The genome sequence of Caenorhabditis briggsae: a platform for comparative genomics.</title>
        <authorList>
            <person name="Stein L.D."/>
            <person name="Bao Z."/>
            <person name="Blasiar D."/>
            <person name="Blumenthal T."/>
            <person name="Brent M.R."/>
            <person name="Chen N."/>
            <person name="Chinwalla A."/>
            <person name="Clarke L."/>
            <person name="Clee C."/>
            <person name="Coghlan A."/>
            <person name="Coulson A."/>
            <person name="D'Eustachio P."/>
            <person name="Fitch D.H."/>
            <person name="Fulton L.A."/>
            <person name="Fulton R.E."/>
            <person name="Griffiths-Jones S."/>
            <person name="Harris T.W."/>
            <person name="Hillier L.W."/>
            <person name="Kamath R."/>
            <person name="Kuwabara P.E."/>
            <person name="Mardis E.R."/>
            <person name="Marra M.A."/>
            <person name="Miner T.L."/>
            <person name="Minx P."/>
            <person name="Mullikin J.C."/>
            <person name="Plumb R.W."/>
            <person name="Rogers J."/>
            <person name="Schein J.E."/>
            <person name="Sohrmann M."/>
            <person name="Spieth J."/>
            <person name="Stajich J.E."/>
            <person name="Wei C."/>
            <person name="Willey D."/>
            <person name="Wilson R.K."/>
            <person name="Durbin R."/>
            <person name="Waterston R.H."/>
        </authorList>
    </citation>
    <scope>NUCLEOTIDE SEQUENCE [LARGE SCALE GENOMIC DNA]</scope>
    <source>
        <strain evidence="1 2">AF16</strain>
    </source>
</reference>
<dbReference type="InParanoid" id="B6IJ16"/>
<keyword evidence="2" id="KW-1185">Reference proteome</keyword>
<dbReference type="EMBL" id="HE600983">
    <property type="protein sequence ID" value="CAR99996.1"/>
    <property type="molecule type" value="Genomic_DNA"/>
</dbReference>
<evidence type="ECO:0000313" key="1">
    <source>
        <dbReference type="EMBL" id="CAR99996.1"/>
    </source>
</evidence>
<accession>B6IJ16</accession>
<dbReference type="GeneID" id="68919167"/>
<proteinExistence type="predicted"/>